<evidence type="ECO:0000256" key="5">
    <source>
        <dbReference type="ARBA" id="ARBA00022490"/>
    </source>
</evidence>
<dbReference type="GO" id="GO:0005096">
    <property type="term" value="F:GTPase activator activity"/>
    <property type="evidence" value="ECO:0007669"/>
    <property type="project" value="UniProtKB-KW"/>
</dbReference>
<proteinExistence type="inferred from homology"/>
<accession>A0AAD6WHK4</accession>
<evidence type="ECO:0000313" key="7">
    <source>
        <dbReference type="EMBL" id="KAJ7013193.1"/>
    </source>
</evidence>
<reference evidence="7 8" key="1">
    <citation type="journal article" date="2023" name="Mol. Ecol. Resour.">
        <title>Chromosome-level genome assembly of a triploid poplar Populus alba 'Berolinensis'.</title>
        <authorList>
            <person name="Chen S."/>
            <person name="Yu Y."/>
            <person name="Wang X."/>
            <person name="Wang S."/>
            <person name="Zhang T."/>
            <person name="Zhou Y."/>
            <person name="He R."/>
            <person name="Meng N."/>
            <person name="Wang Y."/>
            <person name="Liu W."/>
            <person name="Liu Z."/>
            <person name="Liu J."/>
            <person name="Guo Q."/>
            <person name="Huang H."/>
            <person name="Sederoff R.R."/>
            <person name="Wang G."/>
            <person name="Qu G."/>
            <person name="Chen S."/>
        </authorList>
    </citation>
    <scope>NUCLEOTIDE SEQUENCE [LARGE SCALE GENOMIC DNA]</scope>
    <source>
        <strain evidence="7">SC-2020</strain>
    </source>
</reference>
<dbReference type="Pfam" id="PF13890">
    <property type="entry name" value="Rab3-GTPase_cat"/>
    <property type="match status" value="1"/>
</dbReference>
<dbReference type="PANTHER" id="PTHR21422:SF9">
    <property type="entry name" value="RAB3 GTPASE-ACTIVATING PROTEIN CATALYTIC SUBUNIT"/>
    <property type="match status" value="1"/>
</dbReference>
<dbReference type="Proteomes" id="UP001164929">
    <property type="component" value="Chromosome 1"/>
</dbReference>
<comment type="subcellular location">
    <subcellularLocation>
        <location evidence="1">Cytoplasm</location>
    </subcellularLocation>
</comment>
<keyword evidence="8" id="KW-1185">Reference proteome</keyword>
<comment type="similarity">
    <text evidence="2">Belongs to the Rab3-GAP catalytic subunit family.</text>
</comment>
<dbReference type="InterPro" id="IPR026147">
    <property type="entry name" value="Rab3GAP1_conserved"/>
</dbReference>
<keyword evidence="5" id="KW-0963">Cytoplasm</keyword>
<dbReference type="EMBL" id="JAQIZT010000001">
    <property type="protein sequence ID" value="KAJ7013193.1"/>
    <property type="molecule type" value="Genomic_DNA"/>
</dbReference>
<evidence type="ECO:0000259" key="6">
    <source>
        <dbReference type="Pfam" id="PF13890"/>
    </source>
</evidence>
<name>A0AAD6WHK4_9ROSI</name>
<evidence type="ECO:0000256" key="3">
    <source>
        <dbReference type="ARBA" id="ARBA00015817"/>
    </source>
</evidence>
<organism evidence="7 8">
    <name type="scientific">Populus alba x Populus x berolinensis</name>
    <dbReference type="NCBI Taxonomy" id="444605"/>
    <lineage>
        <taxon>Eukaryota</taxon>
        <taxon>Viridiplantae</taxon>
        <taxon>Streptophyta</taxon>
        <taxon>Embryophyta</taxon>
        <taxon>Tracheophyta</taxon>
        <taxon>Spermatophyta</taxon>
        <taxon>Magnoliopsida</taxon>
        <taxon>eudicotyledons</taxon>
        <taxon>Gunneridae</taxon>
        <taxon>Pentapetalae</taxon>
        <taxon>rosids</taxon>
        <taxon>fabids</taxon>
        <taxon>Malpighiales</taxon>
        <taxon>Salicaceae</taxon>
        <taxon>Saliceae</taxon>
        <taxon>Populus</taxon>
    </lineage>
</organism>
<evidence type="ECO:0000313" key="8">
    <source>
        <dbReference type="Proteomes" id="UP001164929"/>
    </source>
</evidence>
<evidence type="ECO:0000256" key="1">
    <source>
        <dbReference type="ARBA" id="ARBA00004496"/>
    </source>
</evidence>
<dbReference type="PANTHER" id="PTHR21422">
    <property type="entry name" value="RAB3 GTPASE-ACTIVATING PROTEIN CATALYTIC SUBUNIT"/>
    <property type="match status" value="1"/>
</dbReference>
<evidence type="ECO:0000256" key="4">
    <source>
        <dbReference type="ARBA" id="ARBA00022468"/>
    </source>
</evidence>
<dbReference type="InterPro" id="IPR045700">
    <property type="entry name" value="Rab3GAP1"/>
</dbReference>
<gene>
    <name evidence="7" type="ORF">NC653_003032</name>
</gene>
<sequence length="234" mass="27130">MSEKGNLWQKIWNDAPALPAYEQKPLLDPFQKGEKLLNRRRFKSLKLQGQLSEILLNFNFVPRSFITWRHCGLINCLSRWFVQPSEHQQIHYTNGATVPYYCFHIEASAKSSRILSLWQQIIYLATARPLKTLDACVSSLKMLRSCLLFQFLSIGSSCRLHASLKQFSLTTKTFIYLPRMGTGSTGLLDADEKYWQRTLRNDFDLAQAIMCDMESLWNGKLLTISYRLEVDAYT</sequence>
<evidence type="ECO:0000256" key="2">
    <source>
        <dbReference type="ARBA" id="ARBA00008856"/>
    </source>
</evidence>
<dbReference type="AlphaFoldDB" id="A0AAD6WHK4"/>
<dbReference type="GO" id="GO:0005737">
    <property type="term" value="C:cytoplasm"/>
    <property type="evidence" value="ECO:0007669"/>
    <property type="project" value="UniProtKB-SubCell"/>
</dbReference>
<comment type="caution">
    <text evidence="7">The sequence shown here is derived from an EMBL/GenBank/DDBJ whole genome shotgun (WGS) entry which is preliminary data.</text>
</comment>
<keyword evidence="4" id="KW-0343">GTPase activation</keyword>
<feature type="domain" description="Rab3GAP catalytic subunit conserved" evidence="6">
    <location>
        <begin position="1"/>
        <end position="38"/>
    </location>
</feature>
<protein>
    <recommendedName>
        <fullName evidence="3">Rab3 GTPase-activating protein catalytic subunit</fullName>
    </recommendedName>
</protein>